<reference evidence="2" key="1">
    <citation type="journal article" date="2019" name="Int. J. Syst. Evol. Microbiol.">
        <title>The Global Catalogue of Microorganisms (GCM) 10K type strain sequencing project: providing services to taxonomists for standard genome sequencing and annotation.</title>
        <authorList>
            <consortium name="The Broad Institute Genomics Platform"/>
            <consortium name="The Broad Institute Genome Sequencing Center for Infectious Disease"/>
            <person name="Wu L."/>
            <person name="Ma J."/>
        </authorList>
    </citation>
    <scope>NUCLEOTIDE SEQUENCE [LARGE SCALE GENOMIC DNA]</scope>
    <source>
        <strain evidence="2">JCM 10411</strain>
    </source>
</reference>
<dbReference type="Proteomes" id="UP001596180">
    <property type="component" value="Unassembled WGS sequence"/>
</dbReference>
<evidence type="ECO:0000313" key="2">
    <source>
        <dbReference type="Proteomes" id="UP001596180"/>
    </source>
</evidence>
<accession>A0ABW1DX17</accession>
<protein>
    <submittedName>
        <fullName evidence="1">Transcriptional regulator</fullName>
    </submittedName>
</protein>
<dbReference type="RefSeq" id="WP_381361764.1">
    <property type="nucleotide sequence ID" value="NZ_JBHSOA010000024.1"/>
</dbReference>
<sequence length="449" mass="48199">MQPNTLLDAVLDEAGISHAGLAAHVNQAGRARGLSLRYEHTAVARWLKGQRPRGQVPDLICEVLAGRLHRPVTLDDIGLGVPGVPGEPSVPHTGTLSGFVERATALWRSDQQRRPHILGAPAVTGTPAVMPVWEWENPPEDVDVSRGGRHRVTPGDLDMLRAARGHYEQMYRKAGGVATRDRIVGFLNAEAAPLLRGGYTDAMGRQLHRATGGLVAVAGICAYDSDAHGLAQRYFHQALRLAKASGDRGLGAYVIALLVNQSLFMREYRQAVAFAEAALRAAGKHITPALASDLYAMQAKAYAHLGDGTGALSRIRRAEQAAERIRRGREPDETGYVQPGLVNVQVAEALLSLGELAAAGEHAAAAVDNPAHDRGRVHRLAMLSTVELRQGNADKAVAIAVQMAEQARGMESQRLRDRLRAVRDHLVRNGCEGTAEAAELIDGALRVPL</sequence>
<dbReference type="InterPro" id="IPR011990">
    <property type="entry name" value="TPR-like_helical_dom_sf"/>
</dbReference>
<gene>
    <name evidence="1" type="ORF">ACFPZI_11510</name>
</gene>
<keyword evidence="2" id="KW-1185">Reference proteome</keyword>
<comment type="caution">
    <text evidence="1">The sequence shown here is derived from an EMBL/GenBank/DDBJ whole genome shotgun (WGS) entry which is preliminary data.</text>
</comment>
<dbReference type="SUPFAM" id="SSF48452">
    <property type="entry name" value="TPR-like"/>
    <property type="match status" value="1"/>
</dbReference>
<name>A0ABW1DX17_9ACTN</name>
<dbReference type="Gene3D" id="1.25.40.10">
    <property type="entry name" value="Tetratricopeptide repeat domain"/>
    <property type="match status" value="1"/>
</dbReference>
<proteinExistence type="predicted"/>
<dbReference type="EMBL" id="JBHSOA010000024">
    <property type="protein sequence ID" value="MFC5852426.1"/>
    <property type="molecule type" value="Genomic_DNA"/>
</dbReference>
<evidence type="ECO:0000313" key="1">
    <source>
        <dbReference type="EMBL" id="MFC5852426.1"/>
    </source>
</evidence>
<organism evidence="1 2">
    <name type="scientific">Streptomyces chlorus</name>
    <dbReference type="NCBI Taxonomy" id="887452"/>
    <lineage>
        <taxon>Bacteria</taxon>
        <taxon>Bacillati</taxon>
        <taxon>Actinomycetota</taxon>
        <taxon>Actinomycetes</taxon>
        <taxon>Kitasatosporales</taxon>
        <taxon>Streptomycetaceae</taxon>
        <taxon>Streptomyces</taxon>
    </lineage>
</organism>